<keyword evidence="3" id="KW-1185">Reference proteome</keyword>
<dbReference type="AlphaFoldDB" id="A0A0S4JT56"/>
<protein>
    <submittedName>
        <fullName evidence="2">Uncharacterized protein</fullName>
    </submittedName>
</protein>
<proteinExistence type="predicted"/>
<name>A0A0S4JT56_BODSA</name>
<dbReference type="EMBL" id="CYKH01002064">
    <property type="protein sequence ID" value="CUG92580.1"/>
    <property type="molecule type" value="Genomic_DNA"/>
</dbReference>
<dbReference type="VEuPathDB" id="TriTrypDB:BSAL_38310"/>
<reference evidence="3" key="1">
    <citation type="submission" date="2015-09" db="EMBL/GenBank/DDBJ databases">
        <authorList>
            <consortium name="Pathogen Informatics"/>
        </authorList>
    </citation>
    <scope>NUCLEOTIDE SEQUENCE [LARGE SCALE GENOMIC DNA]</scope>
    <source>
        <strain evidence="3">Lake Konstanz</strain>
    </source>
</reference>
<dbReference type="Proteomes" id="UP000051952">
    <property type="component" value="Unassembled WGS sequence"/>
</dbReference>
<accession>A0A0S4JT56</accession>
<organism evidence="2 3">
    <name type="scientific">Bodo saltans</name>
    <name type="common">Flagellated protozoan</name>
    <dbReference type="NCBI Taxonomy" id="75058"/>
    <lineage>
        <taxon>Eukaryota</taxon>
        <taxon>Discoba</taxon>
        <taxon>Euglenozoa</taxon>
        <taxon>Kinetoplastea</taxon>
        <taxon>Metakinetoplastina</taxon>
        <taxon>Eubodonida</taxon>
        <taxon>Bodonidae</taxon>
        <taxon>Bodo</taxon>
    </lineage>
</organism>
<feature type="region of interest" description="Disordered" evidence="1">
    <location>
        <begin position="185"/>
        <end position="207"/>
    </location>
</feature>
<evidence type="ECO:0000313" key="2">
    <source>
        <dbReference type="EMBL" id="CUG92580.1"/>
    </source>
</evidence>
<evidence type="ECO:0000313" key="3">
    <source>
        <dbReference type="Proteomes" id="UP000051952"/>
    </source>
</evidence>
<evidence type="ECO:0000256" key="1">
    <source>
        <dbReference type="SAM" id="MobiDB-lite"/>
    </source>
</evidence>
<gene>
    <name evidence="2" type="ORF">BSAL_38310</name>
</gene>
<sequence>MPAHHLMMMLLSEQTIRGTLIDLETTDRLILQRNALHPEMDHIQPCSDKITRLSEAMSAWDASSHNWFDTDDASDDLVHSLQFITDDRTISQIAMHRSSIALLQQLEASARTDLEAFWFVEWELLEGSHTLQQLREAEPRYDFASGCVQVQRGRPGTGRVVGRVHSNQPQQLAAQRRPVAWTPQQLMHDRSESASSGRVSKEPPPWW</sequence>